<organism evidence="1 2">
    <name type="scientific">Plasmopara halstedii</name>
    <name type="common">Downy mildew of sunflower</name>
    <dbReference type="NCBI Taxonomy" id="4781"/>
    <lineage>
        <taxon>Eukaryota</taxon>
        <taxon>Sar</taxon>
        <taxon>Stramenopiles</taxon>
        <taxon>Oomycota</taxon>
        <taxon>Peronosporomycetes</taxon>
        <taxon>Peronosporales</taxon>
        <taxon>Peronosporaceae</taxon>
        <taxon>Plasmopara</taxon>
    </lineage>
</organism>
<accession>A0A0P1AYZ9</accession>
<proteinExistence type="predicted"/>
<reference evidence="2" key="1">
    <citation type="submission" date="2014-09" db="EMBL/GenBank/DDBJ databases">
        <authorList>
            <person name="Sharma Rahul"/>
            <person name="Thines Marco"/>
        </authorList>
    </citation>
    <scope>NUCLEOTIDE SEQUENCE [LARGE SCALE GENOMIC DNA]</scope>
</reference>
<protein>
    <submittedName>
        <fullName evidence="1">Uncharacterized protein</fullName>
    </submittedName>
</protein>
<dbReference type="AlphaFoldDB" id="A0A0P1AYZ9"/>
<keyword evidence="2" id="KW-1185">Reference proteome</keyword>
<dbReference type="EMBL" id="CCYD01002047">
    <property type="protein sequence ID" value="CEG46495.1"/>
    <property type="molecule type" value="Genomic_DNA"/>
</dbReference>
<name>A0A0P1AYZ9_PLAHL</name>
<sequence>MFDCDFLSLPETEATCLPETHNRRPRKKVREGQLLGVRISRIQILYREAQLINADCEKLPLKFLILRKTGPSTSETLSSHYDKVVLFFK</sequence>
<evidence type="ECO:0000313" key="2">
    <source>
        <dbReference type="Proteomes" id="UP000054928"/>
    </source>
</evidence>
<dbReference type="GeneID" id="36397950"/>
<dbReference type="RefSeq" id="XP_024582864.1">
    <property type="nucleotide sequence ID" value="XM_024717358.1"/>
</dbReference>
<dbReference type="Proteomes" id="UP000054928">
    <property type="component" value="Unassembled WGS sequence"/>
</dbReference>
<evidence type="ECO:0000313" key="1">
    <source>
        <dbReference type="EMBL" id="CEG46495.1"/>
    </source>
</evidence>